<dbReference type="EMBL" id="CP034170">
    <property type="protein sequence ID" value="AZI59237.1"/>
    <property type="molecule type" value="Genomic_DNA"/>
</dbReference>
<dbReference type="KEGG" id="nak:EH165_14910"/>
<keyword evidence="2" id="KW-1185">Reference proteome</keyword>
<organism evidence="1 2">
    <name type="scientific">Nakamurella antarctica</name>
    <dbReference type="NCBI Taxonomy" id="1902245"/>
    <lineage>
        <taxon>Bacteria</taxon>
        <taxon>Bacillati</taxon>
        <taxon>Actinomycetota</taxon>
        <taxon>Actinomycetes</taxon>
        <taxon>Nakamurellales</taxon>
        <taxon>Nakamurellaceae</taxon>
        <taxon>Nakamurella</taxon>
    </lineage>
</organism>
<evidence type="ECO:0000313" key="1">
    <source>
        <dbReference type="EMBL" id="AZI59237.1"/>
    </source>
</evidence>
<evidence type="ECO:0000313" key="2">
    <source>
        <dbReference type="Proteomes" id="UP000268084"/>
    </source>
</evidence>
<accession>A0A3G8ZR09</accession>
<name>A0A3G8ZR09_9ACTN</name>
<protein>
    <submittedName>
        <fullName evidence="1">Uncharacterized protein</fullName>
    </submittedName>
</protein>
<proteinExistence type="predicted"/>
<gene>
    <name evidence="1" type="ORF">EH165_14910</name>
</gene>
<dbReference type="RefSeq" id="WP_124800141.1">
    <property type="nucleotide sequence ID" value="NZ_CP034170.1"/>
</dbReference>
<dbReference type="Proteomes" id="UP000268084">
    <property type="component" value="Chromosome"/>
</dbReference>
<sequence length="99" mass="11320">MSLAVKKEPVTIEQLRDIFRLTDVSGVHDVFAEAYSNLQATYMRAQRTAAESSEKELWADRIQALRRFRRNLGAADSESLMSAIVMIQTERIAFEQLLD</sequence>
<reference evidence="1 2" key="2">
    <citation type="submission" date="2018-12" db="EMBL/GenBank/DDBJ databases">
        <title>Nakamurella antarcticus sp. nov., isolated from Antarctica South Shetland Islands soil.</title>
        <authorList>
            <person name="Peng F."/>
        </authorList>
    </citation>
    <scope>NUCLEOTIDE SEQUENCE [LARGE SCALE GENOMIC DNA]</scope>
    <source>
        <strain evidence="1 2">S14-144</strain>
    </source>
</reference>
<dbReference type="AlphaFoldDB" id="A0A3G8ZR09"/>
<reference evidence="1 2" key="1">
    <citation type="submission" date="2018-11" db="EMBL/GenBank/DDBJ databases">
        <authorList>
            <person name="Da X."/>
        </authorList>
    </citation>
    <scope>NUCLEOTIDE SEQUENCE [LARGE SCALE GENOMIC DNA]</scope>
    <source>
        <strain evidence="1 2">S14-144</strain>
    </source>
</reference>